<dbReference type="EMBL" id="CP016290">
    <property type="protein sequence ID" value="ANP91055.1"/>
    <property type="molecule type" value="Genomic_DNA"/>
</dbReference>
<keyword evidence="2 5" id="KW-0533">Nickel</keyword>
<evidence type="ECO:0000256" key="3">
    <source>
        <dbReference type="ARBA" id="ARBA00022723"/>
    </source>
</evidence>
<feature type="binding site" evidence="5">
    <location>
        <position position="76"/>
    </location>
    <ligand>
        <name>Zn(2+)</name>
        <dbReference type="ChEBI" id="CHEBI:29105"/>
    </ligand>
</feature>
<dbReference type="SMR" id="A0A154I8I4"/>
<keyword evidence="4 5" id="KW-0862">Zinc</keyword>
<dbReference type="PANTHER" id="PTHR34535">
    <property type="entry name" value="HYDROGENASE MATURATION FACTOR HYPA"/>
    <property type="match status" value="1"/>
</dbReference>
<feature type="binding site" evidence="5">
    <location>
        <position position="92"/>
    </location>
    <ligand>
        <name>Zn(2+)</name>
        <dbReference type="ChEBI" id="CHEBI:29105"/>
    </ligand>
</feature>
<reference evidence="8" key="1">
    <citation type="submission" date="2016-03" db="EMBL/GenBank/DDBJ databases">
        <title>Microsymbionts genomes from the relict species Vavilovia formosa.</title>
        <authorList>
            <person name="Chirak E."/>
            <person name="Kimeklis A."/>
            <person name="Kopat V."/>
            <person name="Andronov E."/>
        </authorList>
    </citation>
    <scope>NUCLEOTIDE SEQUENCE [LARGE SCALE GENOMIC DNA]</scope>
    <source>
        <strain evidence="8">Vaf12</strain>
    </source>
</reference>
<dbReference type="OrthoDB" id="288014at2"/>
<geneLocation type="plasmid" evidence="7 12">
    <name>unnamed7</name>
</geneLocation>
<evidence type="ECO:0000313" key="9">
    <source>
        <dbReference type="EMBL" id="OAP90911.1"/>
    </source>
</evidence>
<gene>
    <name evidence="5" type="primary">hypA</name>
    <name evidence="8" type="ORF">A4A59_04945</name>
    <name evidence="9" type="ORF">A4U53_28830</name>
    <name evidence="6" type="ORF">BA011_34800</name>
    <name evidence="7" type="ORF">BMW22_40640</name>
</gene>
<feature type="binding site" evidence="5">
    <location>
        <position position="73"/>
    </location>
    <ligand>
        <name>Zn(2+)</name>
        <dbReference type="ChEBI" id="CHEBI:29105"/>
    </ligand>
</feature>
<name>A0A154I8I4_RHILE</name>
<dbReference type="PANTHER" id="PTHR34535:SF3">
    <property type="entry name" value="HYDROGENASE MATURATION FACTOR HYPA"/>
    <property type="match status" value="1"/>
</dbReference>
<dbReference type="EMBL" id="LVYU01000145">
    <property type="protein sequence ID" value="KZA96874.1"/>
    <property type="molecule type" value="Genomic_DNA"/>
</dbReference>
<comment type="function">
    <text evidence="5">Involved in the maturation of [NiFe] hydrogenases. Required for nickel insertion into the metal center of the hydrogenase.</text>
</comment>
<dbReference type="GO" id="GO:0016151">
    <property type="term" value="F:nickel cation binding"/>
    <property type="evidence" value="ECO:0007669"/>
    <property type="project" value="UniProtKB-UniRule"/>
</dbReference>
<keyword evidence="6" id="KW-0614">Plasmid</keyword>
<evidence type="ECO:0000313" key="6">
    <source>
        <dbReference type="EMBL" id="ANP91055.1"/>
    </source>
</evidence>
<dbReference type="Pfam" id="PF01155">
    <property type="entry name" value="HypA"/>
    <property type="match status" value="1"/>
</dbReference>
<dbReference type="InterPro" id="IPR020538">
    <property type="entry name" value="Hydgase_Ni_incorp_HypA/HybF_CS"/>
</dbReference>
<dbReference type="Gene3D" id="3.30.2320.80">
    <property type="match status" value="1"/>
</dbReference>
<protein>
    <recommendedName>
        <fullName evidence="5">Hydrogenase maturation factor HypA</fullName>
    </recommendedName>
</protein>
<proteinExistence type="inferred from homology"/>
<comment type="similarity">
    <text evidence="1 5">Belongs to the HypA/HybF family.</text>
</comment>
<dbReference type="EMBL" id="LWBS01000415">
    <property type="protein sequence ID" value="OAP90911.1"/>
    <property type="molecule type" value="Genomic_DNA"/>
</dbReference>
<reference evidence="9 10" key="2">
    <citation type="submission" date="2016-04" db="EMBL/GenBank/DDBJ databases">
        <title>Fast-growing isolate from the root nodules of Vavilovia formosa.</title>
        <authorList>
            <person name="Kimeklis A."/>
            <person name="Safronova V."/>
            <person name="Belimov A."/>
            <person name="Andronov E."/>
        </authorList>
    </citation>
    <scope>NUCLEOTIDE SEQUENCE [LARGE SCALE GENOMIC DNA]</scope>
    <source>
        <strain evidence="9 10">Vaf-46</strain>
    </source>
</reference>
<dbReference type="AlphaFoldDB" id="A0A154I8I4"/>
<geneLocation type="plasmid" evidence="6 11">
    <name>unnamed3</name>
</geneLocation>
<evidence type="ECO:0000313" key="12">
    <source>
        <dbReference type="Proteomes" id="UP000183050"/>
    </source>
</evidence>
<evidence type="ECO:0000256" key="5">
    <source>
        <dbReference type="HAMAP-Rule" id="MF_00213"/>
    </source>
</evidence>
<reference evidence="6 11" key="3">
    <citation type="submission" date="2016-06" db="EMBL/GenBank/DDBJ databases">
        <title>Microsymbionts genomes from the relict species Vavilovia formosa.</title>
        <authorList>
            <person name="Chirak E."/>
            <person name="Kimeklis A."/>
            <person name="Andronov E."/>
        </authorList>
    </citation>
    <scope>NUCLEOTIDE SEQUENCE [LARGE SCALE GENOMIC DNA]</scope>
    <source>
        <strain evidence="6 11">Vaf10</strain>
        <plasmid evidence="11">Plasmid unnamed3</plasmid>
        <plasmid evidence="6">unnamed3</plasmid>
    </source>
</reference>
<feature type="binding site" evidence="5">
    <location>
        <position position="2"/>
    </location>
    <ligand>
        <name>Ni(2+)</name>
        <dbReference type="ChEBI" id="CHEBI:49786"/>
    </ligand>
</feature>
<sequence>MHEMSLMESVIEIVCETARQNGATRVKSVRLDVGVLSHVNPDALIFCYEAVRHGTVADSATLEINRIAGEGWCLDCGKTVALEERFGACPDCGRHRVQMTAGDELKIRDMEVI</sequence>
<accession>A0A154I8I4</accession>
<evidence type="ECO:0000313" key="8">
    <source>
        <dbReference type="EMBL" id="KZA96874.1"/>
    </source>
</evidence>
<dbReference type="NCBIfam" id="TIGR00100">
    <property type="entry name" value="hypA"/>
    <property type="match status" value="1"/>
</dbReference>
<dbReference type="HAMAP" id="MF_00213">
    <property type="entry name" value="HypA_HybF"/>
    <property type="match status" value="1"/>
</dbReference>
<dbReference type="GeneID" id="84674519"/>
<dbReference type="InterPro" id="IPR000688">
    <property type="entry name" value="HypA/HybF"/>
</dbReference>
<dbReference type="RefSeq" id="WP_026242366.1">
    <property type="nucleotide sequence ID" value="NZ_CP016290.1"/>
</dbReference>
<dbReference type="GO" id="GO:0051604">
    <property type="term" value="P:protein maturation"/>
    <property type="evidence" value="ECO:0007669"/>
    <property type="project" value="InterPro"/>
</dbReference>
<evidence type="ECO:0000313" key="7">
    <source>
        <dbReference type="EMBL" id="API57610.1"/>
    </source>
</evidence>
<evidence type="ECO:0000313" key="11">
    <source>
        <dbReference type="Proteomes" id="UP000092691"/>
    </source>
</evidence>
<evidence type="ECO:0000313" key="10">
    <source>
        <dbReference type="Proteomes" id="UP000078465"/>
    </source>
</evidence>
<feature type="binding site" evidence="5">
    <location>
        <position position="89"/>
    </location>
    <ligand>
        <name>Zn(2+)</name>
        <dbReference type="ChEBI" id="CHEBI:29105"/>
    </ligand>
</feature>
<dbReference type="Proteomes" id="UP000183050">
    <property type="component" value="Plasmid unnamed7"/>
</dbReference>
<keyword evidence="3 5" id="KW-0479">Metal-binding</keyword>
<dbReference type="EMBL" id="CP018235">
    <property type="protein sequence ID" value="API57610.1"/>
    <property type="molecule type" value="Genomic_DNA"/>
</dbReference>
<organism evidence="8">
    <name type="scientific">Rhizobium leguminosarum</name>
    <dbReference type="NCBI Taxonomy" id="384"/>
    <lineage>
        <taxon>Bacteria</taxon>
        <taxon>Pseudomonadati</taxon>
        <taxon>Pseudomonadota</taxon>
        <taxon>Alphaproteobacteria</taxon>
        <taxon>Hyphomicrobiales</taxon>
        <taxon>Rhizobiaceae</taxon>
        <taxon>Rhizobium/Agrobacterium group</taxon>
        <taxon>Rhizobium</taxon>
    </lineage>
</organism>
<dbReference type="Proteomes" id="UP000092691">
    <property type="component" value="Plasmid unnamed3"/>
</dbReference>
<dbReference type="PIRSF" id="PIRSF004761">
    <property type="entry name" value="Hydrgn_mat_HypA"/>
    <property type="match status" value="1"/>
</dbReference>
<dbReference type="GO" id="GO:0008270">
    <property type="term" value="F:zinc ion binding"/>
    <property type="evidence" value="ECO:0007669"/>
    <property type="project" value="UniProtKB-UniRule"/>
</dbReference>
<evidence type="ECO:0000256" key="4">
    <source>
        <dbReference type="ARBA" id="ARBA00022833"/>
    </source>
</evidence>
<reference evidence="7 12" key="4">
    <citation type="submission" date="2016-11" db="EMBL/GenBank/DDBJ databases">
        <title>Rhizobium leguminosarum bv. viciae strain Vaf12 isolated from Vavilovia formosa root nodules from Russia, Dagestan.</title>
        <authorList>
            <person name="Kimeklis A."/>
        </authorList>
    </citation>
    <scope>NUCLEOTIDE SEQUENCE [LARGE SCALE GENOMIC DNA]</scope>
    <source>
        <strain evidence="7 12">Vaf-108</strain>
        <plasmid evidence="12">Plasmid unnamed7</plasmid>
        <plasmid evidence="7">unnamed7</plasmid>
    </source>
</reference>
<evidence type="ECO:0000256" key="2">
    <source>
        <dbReference type="ARBA" id="ARBA00022596"/>
    </source>
</evidence>
<dbReference type="PROSITE" id="PS01249">
    <property type="entry name" value="HYPA"/>
    <property type="match status" value="1"/>
</dbReference>
<evidence type="ECO:0000256" key="1">
    <source>
        <dbReference type="ARBA" id="ARBA00010748"/>
    </source>
</evidence>